<dbReference type="Pfam" id="PF03398">
    <property type="entry name" value="Ist1"/>
    <property type="match status" value="1"/>
</dbReference>
<name>A0A1R3L7M3_ASPOF</name>
<evidence type="ECO:0000313" key="3">
    <source>
        <dbReference type="EMBL" id="ONK55618.1"/>
    </source>
</evidence>
<dbReference type="Gene3D" id="1.20.1260.60">
    <property type="entry name" value="Vacuolar protein sorting-associated protein Ist1"/>
    <property type="match status" value="1"/>
</dbReference>
<keyword evidence="4" id="KW-1185">Reference proteome</keyword>
<feature type="compositionally biased region" description="Basic and acidic residues" evidence="2">
    <location>
        <begin position="86"/>
        <end position="106"/>
    </location>
</feature>
<evidence type="ECO:0000256" key="2">
    <source>
        <dbReference type="SAM" id="MobiDB-lite"/>
    </source>
</evidence>
<dbReference type="InterPro" id="IPR005061">
    <property type="entry name" value="Ist1"/>
</dbReference>
<dbReference type="EMBL" id="KV863341">
    <property type="protein sequence ID" value="ONK55618.1"/>
    <property type="molecule type" value="Genomic_DNA"/>
</dbReference>
<dbReference type="InterPro" id="IPR042277">
    <property type="entry name" value="IST1-like"/>
</dbReference>
<protein>
    <submittedName>
        <fullName evidence="3">Uncharacterized protein</fullName>
    </submittedName>
</protein>
<comment type="similarity">
    <text evidence="1">Belongs to the IST1 family.</text>
</comment>
<dbReference type="Proteomes" id="UP000243459">
    <property type="component" value="Unassembled WGS sequence"/>
</dbReference>
<sequence length="106" mass="11583">MPELQRVCSLFSAIFGSEIVRAAIELRSCSVNPKIVQKLSTKKPTLESRVRIVGEIGAEKGITLNIEDSKSSKVSPNSTKNNNTSQKEETALGSDKHKETNSDSTY</sequence>
<reference evidence="4" key="1">
    <citation type="journal article" date="2017" name="Nat. Commun.">
        <title>The asparagus genome sheds light on the origin and evolution of a young Y chromosome.</title>
        <authorList>
            <person name="Harkess A."/>
            <person name="Zhou J."/>
            <person name="Xu C."/>
            <person name="Bowers J.E."/>
            <person name="Van der Hulst R."/>
            <person name="Ayyampalayam S."/>
            <person name="Mercati F."/>
            <person name="Riccardi P."/>
            <person name="McKain M.R."/>
            <person name="Kakrana A."/>
            <person name="Tang H."/>
            <person name="Ray J."/>
            <person name="Groenendijk J."/>
            <person name="Arikit S."/>
            <person name="Mathioni S.M."/>
            <person name="Nakano M."/>
            <person name="Shan H."/>
            <person name="Telgmann-Rauber A."/>
            <person name="Kanno A."/>
            <person name="Yue Z."/>
            <person name="Chen H."/>
            <person name="Li W."/>
            <person name="Chen Y."/>
            <person name="Xu X."/>
            <person name="Zhang Y."/>
            <person name="Luo S."/>
            <person name="Chen H."/>
            <person name="Gao J."/>
            <person name="Mao Z."/>
            <person name="Pires J.C."/>
            <person name="Luo M."/>
            <person name="Kudrna D."/>
            <person name="Wing R.A."/>
            <person name="Meyers B.C."/>
            <person name="Yi K."/>
            <person name="Kong H."/>
            <person name="Lavrijsen P."/>
            <person name="Sunseri F."/>
            <person name="Falavigna A."/>
            <person name="Ye Y."/>
            <person name="Leebens-Mack J.H."/>
            <person name="Chen G."/>
        </authorList>
    </citation>
    <scope>NUCLEOTIDE SEQUENCE [LARGE SCALE GENOMIC DNA]</scope>
    <source>
        <strain evidence="4">cv. DH0086</strain>
    </source>
</reference>
<accession>A0A1R3L7M3</accession>
<dbReference type="OrthoDB" id="29853at2759"/>
<dbReference type="AlphaFoldDB" id="A0A1R3L7M3"/>
<proteinExistence type="inferred from homology"/>
<dbReference type="Gramene" id="ONK55618">
    <property type="protein sequence ID" value="ONK55618"/>
    <property type="gene ID" value="A4U43_UnF910"/>
</dbReference>
<evidence type="ECO:0000313" key="4">
    <source>
        <dbReference type="Proteomes" id="UP000243459"/>
    </source>
</evidence>
<dbReference type="PANTHER" id="PTHR12161">
    <property type="entry name" value="IST1 FAMILY MEMBER"/>
    <property type="match status" value="1"/>
</dbReference>
<gene>
    <name evidence="3" type="ORF">A4U43_UnF910</name>
</gene>
<evidence type="ECO:0000256" key="1">
    <source>
        <dbReference type="ARBA" id="ARBA00005536"/>
    </source>
</evidence>
<dbReference type="GO" id="GO:0015031">
    <property type="term" value="P:protein transport"/>
    <property type="evidence" value="ECO:0007669"/>
    <property type="project" value="InterPro"/>
</dbReference>
<organism evidence="3 4">
    <name type="scientific">Asparagus officinalis</name>
    <name type="common">Garden asparagus</name>
    <dbReference type="NCBI Taxonomy" id="4686"/>
    <lineage>
        <taxon>Eukaryota</taxon>
        <taxon>Viridiplantae</taxon>
        <taxon>Streptophyta</taxon>
        <taxon>Embryophyta</taxon>
        <taxon>Tracheophyta</taxon>
        <taxon>Spermatophyta</taxon>
        <taxon>Magnoliopsida</taxon>
        <taxon>Liliopsida</taxon>
        <taxon>Asparagales</taxon>
        <taxon>Asparagaceae</taxon>
        <taxon>Asparagoideae</taxon>
        <taxon>Asparagus</taxon>
    </lineage>
</organism>
<dbReference type="PANTHER" id="PTHR12161:SF16">
    <property type="entry name" value="REGULATOR OF VPS4 ACTIVITY IN THE MVB PATHWAY PROTEIN"/>
    <property type="match status" value="1"/>
</dbReference>
<feature type="region of interest" description="Disordered" evidence="2">
    <location>
        <begin position="65"/>
        <end position="106"/>
    </location>
</feature>
<feature type="compositionally biased region" description="Polar residues" evidence="2">
    <location>
        <begin position="72"/>
        <end position="85"/>
    </location>
</feature>